<dbReference type="Pfam" id="PF01363">
    <property type="entry name" value="FYVE"/>
    <property type="match status" value="1"/>
</dbReference>
<comment type="caution">
    <text evidence="8">The sequence shown here is derived from an EMBL/GenBank/DDBJ whole genome shotgun (WGS) entry which is preliminary data.</text>
</comment>
<dbReference type="PANTHER" id="PTHR14879:SF5">
    <property type="entry name" value="RING-TYPE DOMAIN-CONTAINING PROTEIN"/>
    <property type="match status" value="1"/>
</dbReference>
<dbReference type="Pfam" id="PF13920">
    <property type="entry name" value="zf-C3HC4_3"/>
    <property type="match status" value="1"/>
</dbReference>
<dbReference type="EMBL" id="BAABUJ010000014">
    <property type="protein sequence ID" value="GAA5799994.1"/>
    <property type="molecule type" value="Genomic_DNA"/>
</dbReference>
<dbReference type="InterPro" id="IPR000306">
    <property type="entry name" value="Znf_FYVE"/>
</dbReference>
<organism evidence="8 9">
    <name type="scientific">Helicostylum pulchrum</name>
    <dbReference type="NCBI Taxonomy" id="562976"/>
    <lineage>
        <taxon>Eukaryota</taxon>
        <taxon>Fungi</taxon>
        <taxon>Fungi incertae sedis</taxon>
        <taxon>Mucoromycota</taxon>
        <taxon>Mucoromycotina</taxon>
        <taxon>Mucoromycetes</taxon>
        <taxon>Mucorales</taxon>
        <taxon>Mucorineae</taxon>
        <taxon>Mucoraceae</taxon>
        <taxon>Helicostylum</taxon>
    </lineage>
</organism>
<dbReference type="Gene3D" id="3.30.40.10">
    <property type="entry name" value="Zinc/RING finger domain, C3HC4 (zinc finger)"/>
    <property type="match status" value="2"/>
</dbReference>
<dbReference type="InterPro" id="IPR017455">
    <property type="entry name" value="Znf_FYVE-rel"/>
</dbReference>
<dbReference type="PROSITE" id="PS50089">
    <property type="entry name" value="ZF_RING_2"/>
    <property type="match status" value="1"/>
</dbReference>
<sequence>MKWLSNCINRLYSSSCTNELATPASILPPMDIKELSPVVAINCQSCIKPCAQHPAVPTHLNIDQSKPLHNTVPPYAIHIIIMTGQTDWPAHIEDDGLAQSLISAIRKRKHLDHRSFETRYHPAYFGATTAADEEKNQRVIVTNSSLPSTYSTMSRAQDIILLPDSIIISNVTAKRVDGLLDYVFGKPSNAAKCVEASGGERRRRNNDAGGVGHAFAGNLVVYTHNGHRAIWYGRVTPCYCKDIVENTLDDDKVIEDLVREHFGPGGVFAIPTLKPSNATKNCFECGTSFSLFKQKYHCRNCGNVVCNSCSDHRHALKKFGYENPVRCCITCDKLINMQNMTSNELSKLPPKTLKEYIHAYNLPFKSAIEKSDLVRIIFNTRPISNQSETYYRKHRTKQPSHNEEGGGNSFSFTNIVQDIFSPPPVPTSSNRQEQARQHEEHSRRQREEQLEQARRQREEQEAQARRQREEREQQARRQREEQQRRQHAQSTSPTPSSHASPPPTRPTSQPQLSNDNLLSLHDLIKNKIDPASLSVRTLKSILKANYVKQSHVIEKSELVKLVVRLADQHRAEMESSKRNDEDESGGNEDLLCRVCFDRQQNCVFLDCGHMATCIECAKKLIETRNECPICREPILKLVHVVIVVNKI</sequence>
<name>A0ABP9XYZ9_9FUNG</name>
<proteinExistence type="predicted"/>
<keyword evidence="3" id="KW-0862">Zinc</keyword>
<keyword evidence="2 4" id="KW-0863">Zinc-finger</keyword>
<gene>
    <name evidence="8" type="ORF">HPULCUR_005415</name>
</gene>
<protein>
    <recommendedName>
        <fullName evidence="10">RING-type domain-containing protein</fullName>
    </recommendedName>
</protein>
<dbReference type="InterPro" id="IPR009737">
    <property type="entry name" value="Aim32/Apd1-like"/>
</dbReference>
<evidence type="ECO:0008006" key="10">
    <source>
        <dbReference type="Google" id="ProtNLM"/>
    </source>
</evidence>
<dbReference type="SMART" id="SM00184">
    <property type="entry name" value="RING"/>
    <property type="match status" value="1"/>
</dbReference>
<feature type="compositionally biased region" description="Low complexity" evidence="5">
    <location>
        <begin position="488"/>
        <end position="499"/>
    </location>
</feature>
<evidence type="ECO:0000313" key="8">
    <source>
        <dbReference type="EMBL" id="GAA5799994.1"/>
    </source>
</evidence>
<evidence type="ECO:0000259" key="7">
    <source>
        <dbReference type="PROSITE" id="PS50178"/>
    </source>
</evidence>
<dbReference type="CDD" id="cd00065">
    <property type="entry name" value="FYVE_like_SF"/>
    <property type="match status" value="1"/>
</dbReference>
<dbReference type="Proteomes" id="UP001476247">
    <property type="component" value="Unassembled WGS sequence"/>
</dbReference>
<accession>A0ABP9XYZ9</accession>
<dbReference type="Gene3D" id="3.40.30.10">
    <property type="entry name" value="Glutaredoxin"/>
    <property type="match status" value="1"/>
</dbReference>
<evidence type="ECO:0000256" key="4">
    <source>
        <dbReference type="PROSITE-ProRule" id="PRU00175"/>
    </source>
</evidence>
<evidence type="ECO:0000256" key="3">
    <source>
        <dbReference type="ARBA" id="ARBA00022833"/>
    </source>
</evidence>
<keyword evidence="9" id="KW-1185">Reference proteome</keyword>
<feature type="compositionally biased region" description="Basic and acidic residues" evidence="5">
    <location>
        <begin position="433"/>
        <end position="484"/>
    </location>
</feature>
<evidence type="ECO:0000313" key="9">
    <source>
        <dbReference type="Proteomes" id="UP001476247"/>
    </source>
</evidence>
<dbReference type="Pfam" id="PF06999">
    <property type="entry name" value="Suc_Fer-like"/>
    <property type="match status" value="2"/>
</dbReference>
<dbReference type="InterPro" id="IPR001841">
    <property type="entry name" value="Znf_RING"/>
</dbReference>
<dbReference type="SUPFAM" id="SSF57903">
    <property type="entry name" value="FYVE/PHD zinc finger"/>
    <property type="match status" value="1"/>
</dbReference>
<feature type="domain" description="RING-type" evidence="6">
    <location>
        <begin position="592"/>
        <end position="631"/>
    </location>
</feature>
<feature type="region of interest" description="Disordered" evidence="5">
    <location>
        <begin position="389"/>
        <end position="514"/>
    </location>
</feature>
<dbReference type="InterPro" id="IPR011011">
    <property type="entry name" value="Znf_FYVE_PHD"/>
</dbReference>
<dbReference type="PROSITE" id="PS50178">
    <property type="entry name" value="ZF_FYVE"/>
    <property type="match status" value="1"/>
</dbReference>
<dbReference type="SUPFAM" id="SSF57850">
    <property type="entry name" value="RING/U-box"/>
    <property type="match status" value="1"/>
</dbReference>
<keyword evidence="1" id="KW-0479">Metal-binding</keyword>
<evidence type="ECO:0000259" key="6">
    <source>
        <dbReference type="PROSITE" id="PS50089"/>
    </source>
</evidence>
<dbReference type="InterPro" id="IPR051728">
    <property type="entry name" value="RING-FYVE_E3_ubiquitin-ligase"/>
</dbReference>
<dbReference type="PANTHER" id="PTHR14879">
    <property type="entry name" value="CASPASE REGULATOR, RING FINGER DOMAIN-CONTAINING"/>
    <property type="match status" value="1"/>
</dbReference>
<evidence type="ECO:0000256" key="1">
    <source>
        <dbReference type="ARBA" id="ARBA00022723"/>
    </source>
</evidence>
<reference evidence="8 9" key="1">
    <citation type="submission" date="2024-04" db="EMBL/GenBank/DDBJ databases">
        <title>genome sequences of Mucor flavus KT1a and Helicostylum pulchrum KT1b strains isolation_sourced from the surface of a dry-aged beef.</title>
        <authorList>
            <person name="Toyotome T."/>
            <person name="Hosono M."/>
            <person name="Torimaru M."/>
            <person name="Fukuda K."/>
            <person name="Mikami N."/>
        </authorList>
    </citation>
    <scope>NUCLEOTIDE SEQUENCE [LARGE SCALE GENOMIC DNA]</scope>
    <source>
        <strain evidence="8 9">KT1b</strain>
    </source>
</reference>
<dbReference type="InterPro" id="IPR013083">
    <property type="entry name" value="Znf_RING/FYVE/PHD"/>
</dbReference>
<feature type="domain" description="FYVE-type" evidence="7">
    <location>
        <begin position="276"/>
        <end position="336"/>
    </location>
</feature>
<evidence type="ECO:0000256" key="5">
    <source>
        <dbReference type="SAM" id="MobiDB-lite"/>
    </source>
</evidence>
<dbReference type="SMART" id="SM00064">
    <property type="entry name" value="FYVE"/>
    <property type="match status" value="1"/>
</dbReference>
<evidence type="ECO:0000256" key="2">
    <source>
        <dbReference type="ARBA" id="ARBA00022771"/>
    </source>
</evidence>